<dbReference type="EMBL" id="UOFT01000053">
    <property type="protein sequence ID" value="VAW96665.1"/>
    <property type="molecule type" value="Genomic_DNA"/>
</dbReference>
<dbReference type="AlphaFoldDB" id="A0A3B0ZT08"/>
<sequence>MVLSPYLLAISLLASAVQSSGFAQSVQASDLANTPPDLSNIFITDCKISGEYGLYSYFLFPRQPVFNAHTRAIEQTEQLLRKIHKLKQRYTSTISRKQHAFYIPVSFEPQSWVTQPTEDDYNAAARWVVRNFDHQCAKELLATFPRINNTGPYILSSTRKLRQKSPWRMPVLTQDFSSTKPDESKFWISAFFKKTWQPQSWGNVALLGLRDNMQTVLFNRYHQKGQNNAAAHENQNTAPLPLKPVQIEPENTYPVNKHAQIEVNPYLDKITIQLKRNKQANNK</sequence>
<gene>
    <name evidence="1" type="ORF">MNBD_GAMMA23-786</name>
</gene>
<name>A0A3B0ZT08_9ZZZZ</name>
<accession>A0A3B0ZT08</accession>
<reference evidence="1" key="1">
    <citation type="submission" date="2018-06" db="EMBL/GenBank/DDBJ databases">
        <authorList>
            <person name="Zhirakovskaya E."/>
        </authorList>
    </citation>
    <scope>NUCLEOTIDE SEQUENCE</scope>
</reference>
<organism evidence="1">
    <name type="scientific">hydrothermal vent metagenome</name>
    <dbReference type="NCBI Taxonomy" id="652676"/>
    <lineage>
        <taxon>unclassified sequences</taxon>
        <taxon>metagenomes</taxon>
        <taxon>ecological metagenomes</taxon>
    </lineage>
</organism>
<protein>
    <submittedName>
        <fullName evidence="1">Uncharacterized protein</fullName>
    </submittedName>
</protein>
<evidence type="ECO:0000313" key="1">
    <source>
        <dbReference type="EMBL" id="VAW96665.1"/>
    </source>
</evidence>
<proteinExistence type="predicted"/>